<proteinExistence type="predicted"/>
<dbReference type="RefSeq" id="WP_079687499.1">
    <property type="nucleotide sequence ID" value="NZ_FUZU01000002.1"/>
</dbReference>
<feature type="signal peptide" evidence="5">
    <location>
        <begin position="1"/>
        <end position="27"/>
    </location>
</feature>
<reference evidence="7 8" key="1">
    <citation type="submission" date="2017-02" db="EMBL/GenBank/DDBJ databases">
        <authorList>
            <person name="Peterson S.W."/>
        </authorList>
    </citation>
    <scope>NUCLEOTIDE SEQUENCE [LARGE SCALE GENOMIC DNA]</scope>
    <source>
        <strain evidence="7 8">DSM 25262</strain>
    </source>
</reference>
<dbReference type="AlphaFoldDB" id="A0A1T5LBP6"/>
<dbReference type="EMBL" id="FUZU01000002">
    <property type="protein sequence ID" value="SKC73467.1"/>
    <property type="molecule type" value="Genomic_DNA"/>
</dbReference>
<dbReference type="InterPro" id="IPR036737">
    <property type="entry name" value="OmpA-like_sf"/>
</dbReference>
<dbReference type="InterPro" id="IPR006665">
    <property type="entry name" value="OmpA-like"/>
</dbReference>
<sequence length="232" mass="24372">MNKVKSSVLSKVSVLFMLVAISMQVLMGCNATNTTKGGAIGAGAGGAIGGVIGSRSGNTAVGAIIGATVGGAAGALIGRQMDKQAEELKRDLEGATVERVGEGIKITFNSGLLFNVNSSQLSPTTQQNLRELAATLNKYEDTNILIEGHTDNTGSDEHNQKLSEERARSVATFLNAQNVKNGRITTTGYGETQPVADNTTDVGKDQNRRVEVAIFANKKMKKWAEKNDTGNS</sequence>
<protein>
    <submittedName>
        <fullName evidence="7">Outer membrane protein OmpA</fullName>
    </submittedName>
</protein>
<dbReference type="Pfam" id="PF00691">
    <property type="entry name" value="OmpA"/>
    <property type="match status" value="1"/>
</dbReference>
<dbReference type="PANTHER" id="PTHR30329:SF21">
    <property type="entry name" value="LIPOPROTEIN YIAD-RELATED"/>
    <property type="match status" value="1"/>
</dbReference>
<evidence type="ECO:0000256" key="3">
    <source>
        <dbReference type="ARBA" id="ARBA00023237"/>
    </source>
</evidence>
<dbReference type="InterPro" id="IPR050330">
    <property type="entry name" value="Bact_OuterMem_StrucFunc"/>
</dbReference>
<dbReference type="SUPFAM" id="SSF103088">
    <property type="entry name" value="OmpA-like"/>
    <property type="match status" value="1"/>
</dbReference>
<dbReference type="PROSITE" id="PS51257">
    <property type="entry name" value="PROKAR_LIPOPROTEIN"/>
    <property type="match status" value="1"/>
</dbReference>
<evidence type="ECO:0000256" key="5">
    <source>
        <dbReference type="SAM" id="SignalP"/>
    </source>
</evidence>
<dbReference type="InterPro" id="IPR006664">
    <property type="entry name" value="OMP_bac"/>
</dbReference>
<comment type="subcellular location">
    <subcellularLocation>
        <location evidence="1">Cell outer membrane</location>
    </subcellularLocation>
</comment>
<keyword evidence="3" id="KW-0998">Cell outer membrane</keyword>
<feature type="chain" id="PRO_5012843624" evidence="5">
    <location>
        <begin position="28"/>
        <end position="232"/>
    </location>
</feature>
<keyword evidence="8" id="KW-1185">Reference proteome</keyword>
<gene>
    <name evidence="7" type="ORF">SAMN05660236_2929</name>
</gene>
<keyword evidence="5" id="KW-0732">Signal</keyword>
<dbReference type="OrthoDB" id="9782229at2"/>
<evidence type="ECO:0000259" key="6">
    <source>
        <dbReference type="PROSITE" id="PS51123"/>
    </source>
</evidence>
<dbReference type="PROSITE" id="PS51123">
    <property type="entry name" value="OMPA_2"/>
    <property type="match status" value="1"/>
</dbReference>
<evidence type="ECO:0000256" key="2">
    <source>
        <dbReference type="ARBA" id="ARBA00023136"/>
    </source>
</evidence>
<name>A0A1T5LBP6_9BACT</name>
<evidence type="ECO:0000313" key="8">
    <source>
        <dbReference type="Proteomes" id="UP000190961"/>
    </source>
</evidence>
<accession>A0A1T5LBP6</accession>
<dbReference type="Gene3D" id="3.30.1330.60">
    <property type="entry name" value="OmpA-like domain"/>
    <property type="match status" value="1"/>
</dbReference>
<dbReference type="STRING" id="688867.SAMN05660236_2929"/>
<dbReference type="GO" id="GO:0009279">
    <property type="term" value="C:cell outer membrane"/>
    <property type="evidence" value="ECO:0007669"/>
    <property type="project" value="UniProtKB-SubCell"/>
</dbReference>
<organism evidence="7 8">
    <name type="scientific">Ohtaekwangia koreensis</name>
    <dbReference type="NCBI Taxonomy" id="688867"/>
    <lineage>
        <taxon>Bacteria</taxon>
        <taxon>Pseudomonadati</taxon>
        <taxon>Bacteroidota</taxon>
        <taxon>Cytophagia</taxon>
        <taxon>Cytophagales</taxon>
        <taxon>Fulvivirgaceae</taxon>
        <taxon>Ohtaekwangia</taxon>
    </lineage>
</organism>
<evidence type="ECO:0000256" key="1">
    <source>
        <dbReference type="ARBA" id="ARBA00004442"/>
    </source>
</evidence>
<evidence type="ECO:0000256" key="4">
    <source>
        <dbReference type="PROSITE-ProRule" id="PRU00473"/>
    </source>
</evidence>
<evidence type="ECO:0000313" key="7">
    <source>
        <dbReference type="EMBL" id="SKC73467.1"/>
    </source>
</evidence>
<dbReference type="PANTHER" id="PTHR30329">
    <property type="entry name" value="STATOR ELEMENT OF FLAGELLAR MOTOR COMPLEX"/>
    <property type="match status" value="1"/>
</dbReference>
<dbReference type="Proteomes" id="UP000190961">
    <property type="component" value="Unassembled WGS sequence"/>
</dbReference>
<feature type="domain" description="OmpA-like" evidence="6">
    <location>
        <begin position="100"/>
        <end position="218"/>
    </location>
</feature>
<dbReference type="InterPro" id="IPR039567">
    <property type="entry name" value="Gly-zipper"/>
</dbReference>
<dbReference type="CDD" id="cd07185">
    <property type="entry name" value="OmpA_C-like"/>
    <property type="match status" value="1"/>
</dbReference>
<dbReference type="PRINTS" id="PR01023">
    <property type="entry name" value="NAFLGMOTY"/>
</dbReference>
<dbReference type="PRINTS" id="PR01021">
    <property type="entry name" value="OMPADOMAIN"/>
</dbReference>
<keyword evidence="2 4" id="KW-0472">Membrane</keyword>
<dbReference type="Pfam" id="PF13488">
    <property type="entry name" value="Gly-zipper_Omp"/>
    <property type="match status" value="1"/>
</dbReference>